<dbReference type="AlphaFoldDB" id="A0A846MWL9"/>
<feature type="chain" id="PRO_5032387036" evidence="1">
    <location>
        <begin position="21"/>
        <end position="289"/>
    </location>
</feature>
<name>A0A846MWL9_9PROT</name>
<gene>
    <name evidence="3" type="ORF">FHS83_001266</name>
</gene>
<keyword evidence="4" id="KW-1185">Reference proteome</keyword>
<feature type="signal peptide" evidence="1">
    <location>
        <begin position="1"/>
        <end position="20"/>
    </location>
</feature>
<dbReference type="RefSeq" id="WP_167081973.1">
    <property type="nucleotide sequence ID" value="NZ_BAAADC010000001.1"/>
</dbReference>
<comment type="caution">
    <text evidence="3">The sequence shown here is derived from an EMBL/GenBank/DDBJ whole genome shotgun (WGS) entry which is preliminary data.</text>
</comment>
<sequence length="289" mass="30740">MLRRIVIGLFALALSGCAFELPRDSVVLTNKVVEAQKIKLGDKPTKEASLGAGYRYSVDNVPASFGTLHTMLVESDAQKPLIVFCGGNLFREEGVGGYTAEALTPFGDVLFYDYPGYGTSGGDGTRADFAEAERVMKTKVEALALSRPSVIFWGHSLGGGICSSLAAHTNVKSALVLAGTFGSYEDIKDDMLGLASGLVTMKPAEDLITYEAPVLLKDYSGPIVVLALTEDETIPYGVSKTLAKKLEAEGKKVVFVTLKGKGHSRIHSHPDFRAKMTEGFKSAGVAIAP</sequence>
<accession>A0A846MWL9</accession>
<dbReference type="EMBL" id="JAASRM010000001">
    <property type="protein sequence ID" value="NIK87948.1"/>
    <property type="molecule type" value="Genomic_DNA"/>
</dbReference>
<evidence type="ECO:0000259" key="2">
    <source>
        <dbReference type="Pfam" id="PF00561"/>
    </source>
</evidence>
<dbReference type="PANTHER" id="PTHR12277:SF81">
    <property type="entry name" value="PROTEIN ABHD13"/>
    <property type="match status" value="1"/>
</dbReference>
<dbReference type="PROSITE" id="PS51257">
    <property type="entry name" value="PROKAR_LIPOPROTEIN"/>
    <property type="match status" value="1"/>
</dbReference>
<dbReference type="Gene3D" id="3.40.50.1820">
    <property type="entry name" value="alpha/beta hydrolase"/>
    <property type="match status" value="1"/>
</dbReference>
<dbReference type="PANTHER" id="PTHR12277">
    <property type="entry name" value="ALPHA/BETA HYDROLASE DOMAIN-CONTAINING PROTEIN"/>
    <property type="match status" value="1"/>
</dbReference>
<organism evidence="3 4">
    <name type="scientific">Rhizomicrobium palustre</name>
    <dbReference type="NCBI Taxonomy" id="189966"/>
    <lineage>
        <taxon>Bacteria</taxon>
        <taxon>Pseudomonadati</taxon>
        <taxon>Pseudomonadota</taxon>
        <taxon>Alphaproteobacteria</taxon>
        <taxon>Micropepsales</taxon>
        <taxon>Micropepsaceae</taxon>
        <taxon>Rhizomicrobium</taxon>
    </lineage>
</organism>
<dbReference type="SUPFAM" id="SSF53474">
    <property type="entry name" value="alpha/beta-Hydrolases"/>
    <property type="match status" value="1"/>
</dbReference>
<reference evidence="3 4" key="1">
    <citation type="submission" date="2020-03" db="EMBL/GenBank/DDBJ databases">
        <title>Genomic Encyclopedia of Type Strains, Phase IV (KMG-IV): sequencing the most valuable type-strain genomes for metagenomic binning, comparative biology and taxonomic classification.</title>
        <authorList>
            <person name="Goeker M."/>
        </authorList>
    </citation>
    <scope>NUCLEOTIDE SEQUENCE [LARGE SCALE GENOMIC DNA]</scope>
    <source>
        <strain evidence="3 4">DSM 19867</strain>
    </source>
</reference>
<dbReference type="InterPro" id="IPR029058">
    <property type="entry name" value="AB_hydrolase_fold"/>
</dbReference>
<dbReference type="GO" id="GO:0016787">
    <property type="term" value="F:hydrolase activity"/>
    <property type="evidence" value="ECO:0007669"/>
    <property type="project" value="UniProtKB-KW"/>
</dbReference>
<evidence type="ECO:0000313" key="3">
    <source>
        <dbReference type="EMBL" id="NIK87948.1"/>
    </source>
</evidence>
<keyword evidence="1" id="KW-0732">Signal</keyword>
<evidence type="ECO:0000313" key="4">
    <source>
        <dbReference type="Proteomes" id="UP000570514"/>
    </source>
</evidence>
<feature type="domain" description="AB hydrolase-1" evidence="2">
    <location>
        <begin position="108"/>
        <end position="185"/>
    </location>
</feature>
<dbReference type="InterPro" id="IPR000073">
    <property type="entry name" value="AB_hydrolase_1"/>
</dbReference>
<evidence type="ECO:0000256" key="1">
    <source>
        <dbReference type="SAM" id="SignalP"/>
    </source>
</evidence>
<proteinExistence type="predicted"/>
<keyword evidence="3" id="KW-0378">Hydrolase</keyword>
<dbReference type="Proteomes" id="UP000570514">
    <property type="component" value="Unassembled WGS sequence"/>
</dbReference>
<dbReference type="Pfam" id="PF00561">
    <property type="entry name" value="Abhydrolase_1"/>
    <property type="match status" value="1"/>
</dbReference>
<protein>
    <submittedName>
        <fullName evidence="3">Dienelactone hydrolase</fullName>
    </submittedName>
</protein>